<evidence type="ECO:0000313" key="6">
    <source>
        <dbReference type="Proteomes" id="UP000502248"/>
    </source>
</evidence>
<protein>
    <submittedName>
        <fullName evidence="5">AAA family ATPase</fullName>
    </submittedName>
</protein>
<dbReference type="EMBL" id="CP051680">
    <property type="protein sequence ID" value="QJD84452.1"/>
    <property type="molecule type" value="Genomic_DNA"/>
</dbReference>
<dbReference type="Pfam" id="PF00196">
    <property type="entry name" value="GerE"/>
    <property type="match status" value="1"/>
</dbReference>
<keyword evidence="6" id="KW-1185">Reference proteome</keyword>
<dbReference type="PRINTS" id="PR00038">
    <property type="entry name" value="HTHLUXR"/>
</dbReference>
<dbReference type="SUPFAM" id="SSF46894">
    <property type="entry name" value="C-terminal effector domain of the bipartite response regulators"/>
    <property type="match status" value="1"/>
</dbReference>
<name>A0A7Z2VJW7_9BACL</name>
<dbReference type="PROSITE" id="PS00622">
    <property type="entry name" value="HTH_LUXR_1"/>
    <property type="match status" value="1"/>
</dbReference>
<dbReference type="InterPro" id="IPR000792">
    <property type="entry name" value="Tscrpt_reg_LuxR_C"/>
</dbReference>
<evidence type="ECO:0000256" key="2">
    <source>
        <dbReference type="ARBA" id="ARBA00023125"/>
    </source>
</evidence>
<dbReference type="Gene3D" id="3.40.50.300">
    <property type="entry name" value="P-loop containing nucleotide triphosphate hydrolases"/>
    <property type="match status" value="1"/>
</dbReference>
<dbReference type="InterPro" id="IPR041664">
    <property type="entry name" value="AAA_16"/>
</dbReference>
<dbReference type="Gene3D" id="1.10.10.10">
    <property type="entry name" value="Winged helix-like DNA-binding domain superfamily/Winged helix DNA-binding domain"/>
    <property type="match status" value="1"/>
</dbReference>
<evidence type="ECO:0000256" key="3">
    <source>
        <dbReference type="ARBA" id="ARBA00023163"/>
    </source>
</evidence>
<evidence type="ECO:0000313" key="5">
    <source>
        <dbReference type="EMBL" id="QJD84452.1"/>
    </source>
</evidence>
<dbReference type="GO" id="GO:0006355">
    <property type="term" value="P:regulation of DNA-templated transcription"/>
    <property type="evidence" value="ECO:0007669"/>
    <property type="project" value="InterPro"/>
</dbReference>
<dbReference type="Pfam" id="PF13191">
    <property type="entry name" value="AAA_16"/>
    <property type="match status" value="1"/>
</dbReference>
<proteinExistence type="predicted"/>
<gene>
    <name evidence="5" type="ORF">HH215_15570</name>
</gene>
<reference evidence="5 6" key="1">
    <citation type="submission" date="2020-04" db="EMBL/GenBank/DDBJ databases">
        <title>Genome sequencing of novel species.</title>
        <authorList>
            <person name="Heo J."/>
            <person name="Kim S.-J."/>
            <person name="Kim J.-S."/>
            <person name="Hong S.-B."/>
            <person name="Kwon S.-W."/>
        </authorList>
    </citation>
    <scope>NUCLEOTIDE SEQUENCE [LARGE SCALE GENOMIC DNA]</scope>
    <source>
        <strain evidence="5 6">MFER-1</strain>
    </source>
</reference>
<dbReference type="SMART" id="SM00421">
    <property type="entry name" value="HTH_LUXR"/>
    <property type="match status" value="1"/>
</dbReference>
<dbReference type="CDD" id="cd06170">
    <property type="entry name" value="LuxR_C_like"/>
    <property type="match status" value="1"/>
</dbReference>
<dbReference type="Proteomes" id="UP000502248">
    <property type="component" value="Chromosome"/>
</dbReference>
<dbReference type="AlphaFoldDB" id="A0A7Z2VJW7"/>
<dbReference type="SUPFAM" id="SSF52540">
    <property type="entry name" value="P-loop containing nucleoside triphosphate hydrolases"/>
    <property type="match status" value="1"/>
</dbReference>
<accession>A0A7Z2VJW7</accession>
<keyword evidence="1" id="KW-0805">Transcription regulation</keyword>
<dbReference type="PROSITE" id="PS50043">
    <property type="entry name" value="HTH_LUXR_2"/>
    <property type="match status" value="1"/>
</dbReference>
<organism evidence="5 6">
    <name type="scientific">Cohnella herbarum</name>
    <dbReference type="NCBI Taxonomy" id="2728023"/>
    <lineage>
        <taxon>Bacteria</taxon>
        <taxon>Bacillati</taxon>
        <taxon>Bacillota</taxon>
        <taxon>Bacilli</taxon>
        <taxon>Bacillales</taxon>
        <taxon>Paenibacillaceae</taxon>
        <taxon>Cohnella</taxon>
    </lineage>
</organism>
<dbReference type="RefSeq" id="WP_169280736.1">
    <property type="nucleotide sequence ID" value="NZ_CP051680.1"/>
</dbReference>
<dbReference type="PANTHER" id="PTHR44688:SF16">
    <property type="entry name" value="DNA-BINDING TRANSCRIPTIONAL ACTIVATOR DEVR_DOSR"/>
    <property type="match status" value="1"/>
</dbReference>
<dbReference type="InterPro" id="IPR036388">
    <property type="entry name" value="WH-like_DNA-bd_sf"/>
</dbReference>
<evidence type="ECO:0000259" key="4">
    <source>
        <dbReference type="PROSITE" id="PS50043"/>
    </source>
</evidence>
<dbReference type="InterPro" id="IPR027417">
    <property type="entry name" value="P-loop_NTPase"/>
</dbReference>
<dbReference type="KEGG" id="cheb:HH215_15570"/>
<dbReference type="PANTHER" id="PTHR44688">
    <property type="entry name" value="DNA-BINDING TRANSCRIPTIONAL ACTIVATOR DEVR_DOSR"/>
    <property type="match status" value="1"/>
</dbReference>
<keyword evidence="2" id="KW-0238">DNA-binding</keyword>
<keyword evidence="3" id="KW-0804">Transcription</keyword>
<sequence>MSNAIDLMEQHYLVGRDDEVAVFNERLGLDSTQERIINVYGTGGIGKSFLLNEFRRHSEQDGAMFLLIDGRVFVTPQEFCYQLLRALRYPINEIPMTDDLSLLTDICLDAMHEATGKGKTVLALDTFEEFGDSEHWLREEFLARISPRVLIVISGRLPLQGRWLYSPAWRNLIYRMPLSDLDYESVKRYLVRSGIDGEETVHRIWVQTKGHPLTLALFASTTLVRNQHKAKLMGTDEIFVHVVNVWLKEVPEAYRMLVETASALRHFNQELLSFVLEKPITANQFKKLAELSFVQRADRGWLLHDLLRDAVSRELRLREPDRYERLWKRCVLYYYYKIKNAAGKKSVGWDNAEWFYYIGDQLIQSAFYQHSLPYSSEPLTLSNWKEAEQYIDDRYRHTKDVRIPLMDPNTGEPYEYLYKAEVSLYGLKHIHLKELFELDTGIVKLTRDSSGIVRGLSAIIPINGHTLDYLKSKPLSSAYFNSLSQSELNALNVPRHTRAGYFFKTLDVHDSSDLPMLQWTGITFISHILSSTFIVAAPPPDPFCHSIFYSLGCQITKNVVHFDYEDRTPAPLFVIDTRGEKLHDYLKGMIASNGIVTEDEERDIPSAQLTVKEREIVELIVKGHTNMEIANLLFISEATVKKHLSNIFKKWDIKSRTRLINFYLKSR</sequence>
<dbReference type="InterPro" id="IPR016032">
    <property type="entry name" value="Sig_transdc_resp-reg_C-effctor"/>
</dbReference>
<evidence type="ECO:0000256" key="1">
    <source>
        <dbReference type="ARBA" id="ARBA00023015"/>
    </source>
</evidence>
<feature type="domain" description="HTH luxR-type" evidence="4">
    <location>
        <begin position="602"/>
        <end position="667"/>
    </location>
</feature>
<dbReference type="GO" id="GO:0003677">
    <property type="term" value="F:DNA binding"/>
    <property type="evidence" value="ECO:0007669"/>
    <property type="project" value="UniProtKB-KW"/>
</dbReference>